<reference evidence="6 7" key="1">
    <citation type="journal article" date="2020" name="bioRxiv">
        <title>Sequence and annotation of 42 cannabis genomes reveals extensive copy number variation in cannabinoid synthesis and pathogen resistance genes.</title>
        <authorList>
            <person name="Mckernan K.J."/>
            <person name="Helbert Y."/>
            <person name="Kane L.T."/>
            <person name="Ebling H."/>
            <person name="Zhang L."/>
            <person name="Liu B."/>
            <person name="Eaton Z."/>
            <person name="Mclaughlin S."/>
            <person name="Kingan S."/>
            <person name="Baybayan P."/>
            <person name="Concepcion G."/>
            <person name="Jordan M."/>
            <person name="Riva A."/>
            <person name="Barbazuk W."/>
            <person name="Harkins T."/>
        </authorList>
    </citation>
    <scope>NUCLEOTIDE SEQUENCE [LARGE SCALE GENOMIC DNA]</scope>
    <source>
        <strain evidence="7">cv. Jamaican Lion 4</strain>
        <tissue evidence="6">Leaf</tissue>
    </source>
</reference>
<dbReference type="Gene3D" id="1.20.5.4130">
    <property type="match status" value="1"/>
</dbReference>
<comment type="caution">
    <text evidence="6">The sequence shown here is derived from an EMBL/GenBank/DDBJ whole genome shotgun (WGS) entry which is preliminary data.</text>
</comment>
<keyword evidence="1" id="KW-0677">Repeat</keyword>
<dbReference type="PANTHER" id="PTHR36766">
    <property type="entry name" value="PLANT BROAD-SPECTRUM MILDEW RESISTANCE PROTEIN RPW8"/>
    <property type="match status" value="1"/>
</dbReference>
<organism evidence="6 7">
    <name type="scientific">Cannabis sativa</name>
    <name type="common">Hemp</name>
    <name type="synonym">Marijuana</name>
    <dbReference type="NCBI Taxonomy" id="3483"/>
    <lineage>
        <taxon>Eukaryota</taxon>
        <taxon>Viridiplantae</taxon>
        <taxon>Streptophyta</taxon>
        <taxon>Embryophyta</taxon>
        <taxon>Tracheophyta</taxon>
        <taxon>Spermatophyta</taxon>
        <taxon>Magnoliopsida</taxon>
        <taxon>eudicotyledons</taxon>
        <taxon>Gunneridae</taxon>
        <taxon>Pentapetalae</taxon>
        <taxon>rosids</taxon>
        <taxon>fabids</taxon>
        <taxon>Rosales</taxon>
        <taxon>Cannabaceae</taxon>
        <taxon>Cannabis</taxon>
    </lineage>
</organism>
<keyword evidence="2" id="KW-0547">Nucleotide-binding</keyword>
<dbReference type="SUPFAM" id="SSF52058">
    <property type="entry name" value="L domain-like"/>
    <property type="match status" value="1"/>
</dbReference>
<evidence type="ECO:0000313" key="7">
    <source>
        <dbReference type="Proteomes" id="UP000525078"/>
    </source>
</evidence>
<dbReference type="Gene3D" id="3.80.10.10">
    <property type="entry name" value="Ribonuclease Inhibitor"/>
    <property type="match status" value="1"/>
</dbReference>
<evidence type="ECO:0000313" key="6">
    <source>
        <dbReference type="EMBL" id="KAF4362807.1"/>
    </source>
</evidence>
<dbReference type="CDD" id="cd14798">
    <property type="entry name" value="RX-CC_like"/>
    <property type="match status" value="1"/>
</dbReference>
<dbReference type="InterPro" id="IPR041118">
    <property type="entry name" value="Rx_N"/>
</dbReference>
<dbReference type="Pfam" id="PF18052">
    <property type="entry name" value="Rx_N"/>
    <property type="match status" value="1"/>
</dbReference>
<sequence>MAELVSSIALNVLNKLASLSYEELNMAWGMKDDLKKLQQIMSNLGDVLVDAESKQGKSRELKNWLAQLKHVFDDAIDVLDEFECEILRRQVVKEHGSFCRKVHRFFSSSNPLVYRFSIAHRIKEIRQQLDEIAKNMEKFDLIKTQLKMGQSLPMNGNREMNTHSFVNPADLQKNLTDTLKDKKFLLASIMGGKRPYELKGLPQKDSVSLFFKSLFQVDPRQDSFEIFQVIRVHDLIHNLACSITQNECSIVNSNDDREISDTVRYLRVVINENNLKKLSKLKKLKSIHVKCTGDEKDEVSLRFLGICGCENLKALPNDFINCTALRSLLIGDCDELNLASEFINKDVQLSLQTFVINALPETTELPQWLQQAANTLQKLHIEECPKLSRLPEWLPKLTSLEKLVIKDCQELLSLPDGMEGLTSLTHLQIKYCDALQEACKEEVGPDWHKIAHVPNRI</sequence>
<evidence type="ECO:0000256" key="3">
    <source>
        <dbReference type="ARBA" id="ARBA00022821"/>
    </source>
</evidence>
<dbReference type="Proteomes" id="UP000525078">
    <property type="component" value="Unassembled WGS sequence"/>
</dbReference>
<evidence type="ECO:0000256" key="2">
    <source>
        <dbReference type="ARBA" id="ARBA00022741"/>
    </source>
</evidence>
<keyword evidence="4" id="KW-0067">ATP-binding</keyword>
<evidence type="ECO:0000259" key="5">
    <source>
        <dbReference type="Pfam" id="PF18052"/>
    </source>
</evidence>
<protein>
    <recommendedName>
        <fullName evidence="5">Disease resistance N-terminal domain-containing protein</fullName>
    </recommendedName>
</protein>
<dbReference type="PANTHER" id="PTHR36766:SF61">
    <property type="entry name" value="NB-ARC DOMAIN DISEASE RESISTANCE PROTEIN"/>
    <property type="match status" value="1"/>
</dbReference>
<evidence type="ECO:0000256" key="1">
    <source>
        <dbReference type="ARBA" id="ARBA00022737"/>
    </source>
</evidence>
<accession>A0A7J6EWJ8</accession>
<dbReference type="GO" id="GO:0005524">
    <property type="term" value="F:ATP binding"/>
    <property type="evidence" value="ECO:0007669"/>
    <property type="project" value="UniProtKB-KW"/>
</dbReference>
<dbReference type="EMBL" id="JAATIP010000181">
    <property type="protein sequence ID" value="KAF4362807.1"/>
    <property type="molecule type" value="Genomic_DNA"/>
</dbReference>
<dbReference type="InterPro" id="IPR038005">
    <property type="entry name" value="RX-like_CC"/>
</dbReference>
<dbReference type="InterPro" id="IPR032675">
    <property type="entry name" value="LRR_dom_sf"/>
</dbReference>
<feature type="domain" description="Disease resistance N-terminal" evidence="5">
    <location>
        <begin position="12"/>
        <end position="97"/>
    </location>
</feature>
<gene>
    <name evidence="6" type="ORF">F8388_022464</name>
</gene>
<feature type="non-terminal residue" evidence="6">
    <location>
        <position position="457"/>
    </location>
</feature>
<keyword evidence="3" id="KW-0611">Plant defense</keyword>
<evidence type="ECO:0000256" key="4">
    <source>
        <dbReference type="ARBA" id="ARBA00022840"/>
    </source>
</evidence>
<dbReference type="AlphaFoldDB" id="A0A7J6EWJ8"/>
<name>A0A7J6EWJ8_CANSA</name>
<proteinExistence type="predicted"/>
<dbReference type="GO" id="GO:0006952">
    <property type="term" value="P:defense response"/>
    <property type="evidence" value="ECO:0007669"/>
    <property type="project" value="UniProtKB-KW"/>
</dbReference>